<evidence type="ECO:0000313" key="3">
    <source>
        <dbReference type="EMBL" id="GGF91177.1"/>
    </source>
</evidence>
<dbReference type="InterPro" id="IPR019692">
    <property type="entry name" value="CFP-6_PH"/>
</dbReference>
<feature type="transmembrane region" description="Helical" evidence="1">
    <location>
        <begin position="38"/>
        <end position="56"/>
    </location>
</feature>
<dbReference type="Proteomes" id="UP000654257">
    <property type="component" value="Unassembled WGS sequence"/>
</dbReference>
<evidence type="ECO:0000259" key="2">
    <source>
        <dbReference type="Pfam" id="PF10756"/>
    </source>
</evidence>
<organism evidence="3 4">
    <name type="scientific">Rhodococcoides trifolii</name>
    <dbReference type="NCBI Taxonomy" id="908250"/>
    <lineage>
        <taxon>Bacteria</taxon>
        <taxon>Bacillati</taxon>
        <taxon>Actinomycetota</taxon>
        <taxon>Actinomycetes</taxon>
        <taxon>Mycobacteriales</taxon>
        <taxon>Nocardiaceae</taxon>
        <taxon>Rhodococcoides</taxon>
    </lineage>
</organism>
<gene>
    <name evidence="3" type="ORF">GCM10007304_01400</name>
</gene>
<dbReference type="Pfam" id="PF10756">
    <property type="entry name" value="bPH_6"/>
    <property type="match status" value="1"/>
</dbReference>
<keyword evidence="4" id="KW-1185">Reference proteome</keyword>
<keyword evidence="1" id="KW-0472">Membrane</keyword>
<feature type="transmembrane region" description="Helical" evidence="1">
    <location>
        <begin position="12"/>
        <end position="32"/>
    </location>
</feature>
<reference evidence="3" key="2">
    <citation type="submission" date="2020-09" db="EMBL/GenBank/DDBJ databases">
        <authorList>
            <person name="Sun Q."/>
            <person name="Sedlacek I."/>
        </authorList>
    </citation>
    <scope>NUCLEOTIDE SEQUENCE</scope>
    <source>
        <strain evidence="3">CCM 7905</strain>
    </source>
</reference>
<name>A0A917FKW4_9NOCA</name>
<dbReference type="EMBL" id="BMCU01000001">
    <property type="protein sequence ID" value="GGF91177.1"/>
    <property type="molecule type" value="Genomic_DNA"/>
</dbReference>
<protein>
    <recommendedName>
        <fullName evidence="2">Low molecular weight protein antigen 6 PH domain-containing protein</fullName>
    </recommendedName>
</protein>
<sequence>MDKPSWATPLPAVVFLAVGAVAMVGAAVFAASDAPGRFLIGLAALALAVLALLAGLQRPRLTLDGDELVVKTIRGVRSYNRADIERIRIVPYPRMGRRVPMLEIDIEAPQERLLIFGRWDLGEDPRGVFDVLDARGFVPDEFSER</sequence>
<comment type="caution">
    <text evidence="3">The sequence shown here is derived from an EMBL/GenBank/DDBJ whole genome shotgun (WGS) entry which is preliminary data.</text>
</comment>
<keyword evidence="1" id="KW-1133">Transmembrane helix</keyword>
<proteinExistence type="predicted"/>
<reference evidence="3" key="1">
    <citation type="journal article" date="2014" name="Int. J. Syst. Evol. Microbiol.">
        <title>Complete genome sequence of Corynebacterium casei LMG S-19264T (=DSM 44701T), isolated from a smear-ripened cheese.</title>
        <authorList>
            <consortium name="US DOE Joint Genome Institute (JGI-PGF)"/>
            <person name="Walter F."/>
            <person name="Albersmeier A."/>
            <person name="Kalinowski J."/>
            <person name="Ruckert C."/>
        </authorList>
    </citation>
    <scope>NUCLEOTIDE SEQUENCE</scope>
    <source>
        <strain evidence="3">CCM 7905</strain>
    </source>
</reference>
<evidence type="ECO:0000313" key="4">
    <source>
        <dbReference type="Proteomes" id="UP000654257"/>
    </source>
</evidence>
<dbReference type="RefSeq" id="WP_229745708.1">
    <property type="nucleotide sequence ID" value="NZ_BMCU01000001.1"/>
</dbReference>
<keyword evidence="1" id="KW-0812">Transmembrane</keyword>
<dbReference type="AlphaFoldDB" id="A0A917FKW4"/>
<feature type="domain" description="Low molecular weight protein antigen 6 PH" evidence="2">
    <location>
        <begin position="58"/>
        <end position="135"/>
    </location>
</feature>
<evidence type="ECO:0000256" key="1">
    <source>
        <dbReference type="SAM" id="Phobius"/>
    </source>
</evidence>
<accession>A0A917FKW4</accession>